<name>A0A1D3RXR5_PLACU</name>
<evidence type="ECO:0000313" key="1">
    <source>
        <dbReference type="EMBL" id="SCN60997.1"/>
    </source>
</evidence>
<dbReference type="Proteomes" id="UP000195489">
    <property type="component" value="Chromosome 11"/>
</dbReference>
<accession>A0A1D3RXR5</accession>
<proteinExistence type="predicted"/>
<sequence>MFPYVSKINGVKRLRVRYLKKDINDNLYGIKKNKKLSSKTTKYINYYFCKKKKVEEQIAFNKEKKKKLEYTPSLFQVIYNIKDDKLLNIKRCNLLELSSDDKNKENKLSIIKNDEENDEENNEINTEYFNTISNEEVRDCLENVANLNRVEKNDMYNTALQKTGMSSIQPCVNIRRDKMLKDLKNMDIVNNIMDIKKNNDVCNIYLITSLINIYHENNYNYLILKIIKDMKYILNGMNIKVLSLILFNLYKYYLMSYIKKVYEKDGKINFKSYLNMFYTLDHGLINLNEQQSGFLNSNIIKNFLISISYDIKKNLYNETNLSVLSRIIFVYSFFLDKDYKLFELLIGRIFSSLKMKRKKNENESSISIARTKIENISLVALSFEKLKLYSAKFTLLHSYILLRKVNRLIKYAEKVLLVNRKKKILQKKNLKHINLFPMHSREKMYVKLPLIDLKDIFIYLYIINKNNIKNNRFIISILKYAQIFFKPNFENDKKNHTYSYAQNVARKKKQVNNKTSYLQFYDKSLDSFRDSSNLSSMRNVSNLWKCANTYDSGRISILNSYKSIVLKKKKNKKINKMLALYSLYIANKNGRQKRLANFHNNNNDISMGKINNSNFIIEKKDINKMELSKNVDDVTKEGDKDGVLPFVMTNKKILNYHSVDLICMSIFLNYLIHYDYIFMKKFETFNWLTKLYIDLVRKTNLKDIHFFYLFRIFEINRKLNIYNNFLTKLLYSSIYFKCKQTITILGKYNCKINSQLDTLYGQYTFHYLVKTYIELLKSKIVDINLFNSINKCLSTFLEKTKMGETNYLTLHKCLKLLCLLNGNNKHRGWETKNENFNYHERYSFYVIKNLENTNWGTLSNEYVIKFFKYVNSLTKKKKHFQSHDESWTKLEQVYKKLCATINERIYNFNFLEMIKLYLYSNHNFRNKIFFSNNFLKNLLQHSNNINDKIQDDNIFVPIFKMAMLEICLHLQRDYKNGSKLSKNVDSIKKCKSWTGVLNLLTLSKEHIKNDINQIKKKNIYVILMQSFFCLTTIFKHNRWVCKNWKKIKFIRKNTREISRPNNTKMSCNVVENLFEMINTILEKGWVCNNDDKNFLIYIFLLYFNNIVIKNKEIKSRFFKKNEGKLFLQTSEKYINELHKILNSPLANSSIAYTNPLLLFFLFKYNTFLINYKNRKSKNQAYPSVSSPILYRNLVSWENDHQLFRTLYFATVHNPSVLTTYDDTFLCTPWNYLYSHSTDSVRHHSAAGLAKYSENNKSASYYNVKNWSNLVSILQNHYDTNSTNILYFFICRKKEIEHSLKMALMRP</sequence>
<protein>
    <submittedName>
        <fullName evidence="1">Uncharacterized protein</fullName>
    </submittedName>
</protein>
<gene>
    <name evidence="1" type="ORF">PCHCB_000273600</name>
</gene>
<evidence type="ECO:0000313" key="2">
    <source>
        <dbReference type="Proteomes" id="UP000195489"/>
    </source>
</evidence>
<reference evidence="1 2" key="1">
    <citation type="submission" date="2016-08" db="EMBL/GenBank/DDBJ databases">
        <authorList>
            <consortium name="Pathogen Informatics"/>
        </authorList>
    </citation>
    <scope>NUCLEOTIDE SEQUENCE [LARGE SCALE GENOMIC DNA]</scope>
    <source>
        <strain evidence="1 2">CB</strain>
    </source>
</reference>
<organism evidence="1 2">
    <name type="scientific">Plasmodium chabaudi chabaudi</name>
    <dbReference type="NCBI Taxonomy" id="31271"/>
    <lineage>
        <taxon>Eukaryota</taxon>
        <taxon>Sar</taxon>
        <taxon>Alveolata</taxon>
        <taxon>Apicomplexa</taxon>
        <taxon>Aconoidasida</taxon>
        <taxon>Haemosporida</taxon>
        <taxon>Plasmodiidae</taxon>
        <taxon>Plasmodium</taxon>
        <taxon>Plasmodium (Vinckeia)</taxon>
    </lineage>
</organism>
<dbReference type="EMBL" id="LT608163">
    <property type="protein sequence ID" value="SCN60997.1"/>
    <property type="molecule type" value="Genomic_DNA"/>
</dbReference>